<sequence>MEYTKEVKLATEDHYFVIEKDDGDNTTIIQVTELDKESEKQVEVALTDPEVEEFIEALQLFKKKGDETNYETIGFRSE</sequence>
<dbReference type="Proteomes" id="UP000339690">
    <property type="component" value="Chromosome"/>
</dbReference>
<dbReference type="KEGG" id="grc:GI584_14415"/>
<evidence type="ECO:0000313" key="2">
    <source>
        <dbReference type="Proteomes" id="UP000339690"/>
    </source>
</evidence>
<organism evidence="1 2">
    <name type="scientific">Gracilibacillus salitolerans</name>
    <dbReference type="NCBI Taxonomy" id="2663022"/>
    <lineage>
        <taxon>Bacteria</taxon>
        <taxon>Bacillati</taxon>
        <taxon>Bacillota</taxon>
        <taxon>Bacilli</taxon>
        <taxon>Bacillales</taxon>
        <taxon>Bacillaceae</taxon>
        <taxon>Gracilibacillus</taxon>
    </lineage>
</organism>
<dbReference type="EMBL" id="CP045915">
    <property type="protein sequence ID" value="QGH35166.1"/>
    <property type="molecule type" value="Genomic_DNA"/>
</dbReference>
<proteinExistence type="predicted"/>
<dbReference type="AlphaFoldDB" id="A0A5Q2TK98"/>
<reference evidence="1 2" key="1">
    <citation type="submission" date="2019-11" db="EMBL/GenBank/DDBJ databases">
        <title>Gracilibacillus salitolerans sp. nov., a moderate halophile isolated from a saline soil in northwest China.</title>
        <authorList>
            <person name="Gan L."/>
        </authorList>
    </citation>
    <scope>NUCLEOTIDE SEQUENCE [LARGE SCALE GENOMIC DNA]</scope>
    <source>
        <strain evidence="1 2">SCU50</strain>
    </source>
</reference>
<accession>A0A5Q2TK98</accession>
<protein>
    <submittedName>
        <fullName evidence="1">Uncharacterized protein</fullName>
    </submittedName>
</protein>
<gene>
    <name evidence="1" type="ORF">GI584_14415</name>
</gene>
<keyword evidence="2" id="KW-1185">Reference proteome</keyword>
<name>A0A5Q2TK98_9BACI</name>
<dbReference type="RefSeq" id="WP_153791640.1">
    <property type="nucleotide sequence ID" value="NZ_CP045915.1"/>
</dbReference>
<evidence type="ECO:0000313" key="1">
    <source>
        <dbReference type="EMBL" id="QGH35166.1"/>
    </source>
</evidence>